<feature type="binding site" evidence="7">
    <location>
        <begin position="9"/>
        <end position="11"/>
    </location>
    <ligand>
        <name>substrate</name>
    </ligand>
</feature>
<dbReference type="RefSeq" id="WP_013681183.1">
    <property type="nucleotide sequence ID" value="NC_015318.1"/>
</dbReference>
<evidence type="ECO:0000256" key="6">
    <source>
        <dbReference type="ARBA" id="ARBA00023235"/>
    </source>
</evidence>
<dbReference type="GO" id="GO:0005829">
    <property type="term" value="C:cytosol"/>
    <property type="evidence" value="ECO:0007669"/>
    <property type="project" value="TreeGrafter"/>
</dbReference>
<reference evidence="9 10" key="1">
    <citation type="journal article" date="2011" name="Stand. Genomic Sci.">
        <title>Complete genome sequence of the thermophilic sulfur-reducer Hippea maritima type strain (MH(2)).</title>
        <authorList>
            <person name="Huntemann M."/>
            <person name="Lu M."/>
            <person name="Nolan M."/>
            <person name="Lapidus A."/>
            <person name="Lucas S."/>
            <person name="Hammon N."/>
            <person name="Deshpande S."/>
            <person name="Cheng J.F."/>
            <person name="Tapia R."/>
            <person name="Han C."/>
            <person name="Goodwin L."/>
            <person name="Pitluck S."/>
            <person name="Liolios K."/>
            <person name="Pagani I."/>
            <person name="Ivanova N."/>
            <person name="Ovchinikova G."/>
            <person name="Pati A."/>
            <person name="Chen A."/>
            <person name="Palaniappan K."/>
            <person name="Land M."/>
            <person name="Hauser L."/>
            <person name="Jeffries C.D."/>
            <person name="Detter J.C."/>
            <person name="Brambilla E.M."/>
            <person name="Rohde M."/>
            <person name="Spring S."/>
            <person name="Goker M."/>
            <person name="Woyke T."/>
            <person name="Bristow J."/>
            <person name="Eisen J.A."/>
            <person name="Markowitz V."/>
            <person name="Hugenholtz P."/>
            <person name="Kyrpides N.C."/>
            <person name="Klenk H.P."/>
            <person name="Mavromatis K."/>
        </authorList>
    </citation>
    <scope>NUCLEOTIDE SEQUENCE [LARGE SCALE GENOMIC DNA]</scope>
    <source>
        <strain evidence="10">ATCC 700847 / DSM 10411 / MH2</strain>
    </source>
</reference>
<dbReference type="NCBIfam" id="TIGR00419">
    <property type="entry name" value="tim"/>
    <property type="match status" value="1"/>
</dbReference>
<dbReference type="PANTHER" id="PTHR21139">
    <property type="entry name" value="TRIOSEPHOSPHATE ISOMERASE"/>
    <property type="match status" value="1"/>
</dbReference>
<evidence type="ECO:0000256" key="5">
    <source>
        <dbReference type="ARBA" id="ARBA00023152"/>
    </source>
</evidence>
<dbReference type="Pfam" id="PF00121">
    <property type="entry name" value="TIM"/>
    <property type="match status" value="1"/>
</dbReference>
<sequence length="244" mass="26869">MMRNIIAANWKMHFDLDSAIQVASQMKDDLSSFGKTEIIVCPSFVFLHPLANIFNESNIKLGAQNVYFEDKGAFTGEVSPSMLKSVGCEYVIIGHSERRHIFLESDIDIQKKVKKALEYNLKPILCVGETLSQRKEDKAFDVVERQIISALDGVDLNKVIIAYEPVWAIGTGVAADEATVGEMHNFLANLVEDVPILYGGSVKPENAFNLAKIDTVNGFLVGSASLDTGSLKRIIVEFEKAKGV</sequence>
<dbReference type="InParanoid" id="F2LX80"/>
<dbReference type="CDD" id="cd00311">
    <property type="entry name" value="TIM"/>
    <property type="match status" value="1"/>
</dbReference>
<dbReference type="GO" id="GO:0019563">
    <property type="term" value="P:glycerol catabolic process"/>
    <property type="evidence" value="ECO:0007669"/>
    <property type="project" value="TreeGrafter"/>
</dbReference>
<dbReference type="InterPro" id="IPR022896">
    <property type="entry name" value="TrioseP_Isoase_bac/euk"/>
</dbReference>
<evidence type="ECO:0000256" key="4">
    <source>
        <dbReference type="ARBA" id="ARBA00022490"/>
    </source>
</evidence>
<feature type="binding site" evidence="7">
    <location>
        <position position="170"/>
    </location>
    <ligand>
        <name>substrate</name>
    </ligand>
</feature>
<organism evidence="9 10">
    <name type="scientific">Hippea maritima (strain ATCC 700847 / DSM 10411 / MH2)</name>
    <dbReference type="NCBI Taxonomy" id="760142"/>
    <lineage>
        <taxon>Bacteria</taxon>
        <taxon>Pseudomonadati</taxon>
        <taxon>Campylobacterota</taxon>
        <taxon>Desulfurellia</taxon>
        <taxon>Desulfurellales</taxon>
        <taxon>Hippeaceae</taxon>
        <taxon>Hippea</taxon>
    </lineage>
</organism>
<proteinExistence type="inferred from homology"/>
<dbReference type="PROSITE" id="PS51440">
    <property type="entry name" value="TIM_2"/>
    <property type="match status" value="1"/>
</dbReference>
<dbReference type="InterPro" id="IPR035990">
    <property type="entry name" value="TIM_sf"/>
</dbReference>
<dbReference type="GO" id="GO:0006094">
    <property type="term" value="P:gluconeogenesis"/>
    <property type="evidence" value="ECO:0007669"/>
    <property type="project" value="UniProtKB-UniRule"/>
</dbReference>
<dbReference type="Gene3D" id="3.20.20.70">
    <property type="entry name" value="Aldolase class I"/>
    <property type="match status" value="1"/>
</dbReference>
<evidence type="ECO:0000313" key="9">
    <source>
        <dbReference type="EMBL" id="AEA33138.1"/>
    </source>
</evidence>
<dbReference type="GO" id="GO:0046166">
    <property type="term" value="P:glyceraldehyde-3-phosphate biosynthetic process"/>
    <property type="evidence" value="ECO:0007669"/>
    <property type="project" value="TreeGrafter"/>
</dbReference>
<dbReference type="PROSITE" id="PS00171">
    <property type="entry name" value="TIM_1"/>
    <property type="match status" value="1"/>
</dbReference>
<comment type="pathway">
    <text evidence="7 8">Carbohydrate biosynthesis; gluconeogenesis.</text>
</comment>
<keyword evidence="6 7" id="KW-0413">Isomerase</keyword>
<reference evidence="10" key="2">
    <citation type="submission" date="2011-03" db="EMBL/GenBank/DDBJ databases">
        <title>The complete genome of Hippea maritima DSM 10411.</title>
        <authorList>
            <consortium name="US DOE Joint Genome Institute (JGI-PGF)"/>
            <person name="Lucas S."/>
            <person name="Copeland A."/>
            <person name="Lapidus A."/>
            <person name="Bruce D."/>
            <person name="Goodwin L."/>
            <person name="Pitluck S."/>
            <person name="Peters L."/>
            <person name="Kyrpides N."/>
            <person name="Mavromatis K."/>
            <person name="Pagani I."/>
            <person name="Ivanova N."/>
            <person name="Mikhailova N."/>
            <person name="Lu M."/>
            <person name="Detter J.C."/>
            <person name="Tapia R."/>
            <person name="Han C."/>
            <person name="Land M."/>
            <person name="Hauser L."/>
            <person name="Markowitz V."/>
            <person name="Cheng J.-F."/>
            <person name="Hugenholtz P."/>
            <person name="Woyke T."/>
            <person name="Wu D."/>
            <person name="Spring S."/>
            <person name="Schroeder M."/>
            <person name="Brambilla E."/>
            <person name="Klenk H.-P."/>
            <person name="Eisen J.A."/>
        </authorList>
    </citation>
    <scope>NUCLEOTIDE SEQUENCE [LARGE SCALE GENOMIC DNA]</scope>
    <source>
        <strain evidence="10">ATCC 700847 / DSM 10411 / MH2</strain>
    </source>
</reference>
<dbReference type="EC" id="5.3.1.1" evidence="7 8"/>
<dbReference type="UniPathway" id="UPA00109">
    <property type="reaction ID" value="UER00189"/>
</dbReference>
<dbReference type="KEGG" id="hmr:Hipma_0159"/>
<dbReference type="STRING" id="760142.Hipma_0159"/>
<dbReference type="InterPro" id="IPR020861">
    <property type="entry name" value="Triosephosphate_isomerase_AS"/>
</dbReference>
<name>F2LX80_HIPMA</name>
<dbReference type="UniPathway" id="UPA00138"/>
<dbReference type="eggNOG" id="COG0149">
    <property type="taxonomic scope" value="Bacteria"/>
</dbReference>
<keyword evidence="4 7" id="KW-0963">Cytoplasm</keyword>
<dbReference type="OrthoDB" id="9809429at2"/>
<dbReference type="AlphaFoldDB" id="F2LX80"/>
<feature type="active site" description="Electrophile" evidence="7">
    <location>
        <position position="95"/>
    </location>
</feature>
<evidence type="ECO:0000256" key="3">
    <source>
        <dbReference type="ARBA" id="ARBA00022432"/>
    </source>
</evidence>
<keyword evidence="3 7" id="KW-0312">Gluconeogenesis</keyword>
<comment type="caution">
    <text evidence="7">Lacks conserved residue(s) required for the propagation of feature annotation.</text>
</comment>
<dbReference type="FunCoup" id="F2LX80">
    <property type="interactions" value="409"/>
</dbReference>
<accession>F2LX80</accession>
<dbReference type="SUPFAM" id="SSF51351">
    <property type="entry name" value="Triosephosphate isomerase (TIM)"/>
    <property type="match status" value="1"/>
</dbReference>
<dbReference type="GO" id="GO:0006096">
    <property type="term" value="P:glycolytic process"/>
    <property type="evidence" value="ECO:0007669"/>
    <property type="project" value="UniProtKB-UniRule"/>
</dbReference>
<dbReference type="HOGENOM" id="CLU_024251_2_3_7"/>
<evidence type="ECO:0000256" key="2">
    <source>
        <dbReference type="ARBA" id="ARBA00007422"/>
    </source>
</evidence>
<comment type="subunit">
    <text evidence="7 8">Homodimer.</text>
</comment>
<dbReference type="InterPro" id="IPR013785">
    <property type="entry name" value="Aldolase_TIM"/>
</dbReference>
<keyword evidence="5 7" id="KW-0324">Glycolysis</keyword>
<comment type="function">
    <text evidence="7">Involved in the gluconeogenesis. Catalyzes stereospecifically the conversion of dihydroxyacetone phosphate (DHAP) to D-glyceraldehyde-3-phosphate (G3P).</text>
</comment>
<comment type="catalytic activity">
    <reaction evidence="7 8">
        <text>D-glyceraldehyde 3-phosphate = dihydroxyacetone phosphate</text>
        <dbReference type="Rhea" id="RHEA:18585"/>
        <dbReference type="ChEBI" id="CHEBI:57642"/>
        <dbReference type="ChEBI" id="CHEBI:59776"/>
        <dbReference type="EC" id="5.3.1.1"/>
    </reaction>
</comment>
<dbReference type="HAMAP" id="MF_00147_B">
    <property type="entry name" value="TIM_B"/>
    <property type="match status" value="1"/>
</dbReference>
<feature type="binding site" evidence="7">
    <location>
        <position position="201"/>
    </location>
    <ligand>
        <name>substrate</name>
    </ligand>
</feature>
<dbReference type="InterPro" id="IPR000652">
    <property type="entry name" value="Triosephosphate_isomerase"/>
</dbReference>
<comment type="similarity">
    <text evidence="2 7 8">Belongs to the triosephosphate isomerase family.</text>
</comment>
<dbReference type="EMBL" id="CP002606">
    <property type="protein sequence ID" value="AEA33138.1"/>
    <property type="molecule type" value="Genomic_DNA"/>
</dbReference>
<comment type="pathway">
    <text evidence="1 7 8">Carbohydrate degradation; glycolysis; D-glyceraldehyde 3-phosphate from glycerone phosphate: step 1/1.</text>
</comment>
<feature type="active site" description="Proton acceptor" evidence="7">
    <location>
        <position position="164"/>
    </location>
</feature>
<dbReference type="PANTHER" id="PTHR21139:SF42">
    <property type="entry name" value="TRIOSEPHOSPHATE ISOMERASE"/>
    <property type="match status" value="1"/>
</dbReference>
<gene>
    <name evidence="7" type="primary">tpiA</name>
    <name evidence="9" type="ordered locus">Hipma_0159</name>
</gene>
<protein>
    <recommendedName>
        <fullName evidence="7 8">Triosephosphate isomerase</fullName>
        <shortName evidence="7">TIM</shortName>
        <shortName evidence="7">TPI</shortName>
        <ecNumber evidence="7 8">5.3.1.1</ecNumber>
    </recommendedName>
    <alternativeName>
        <fullName evidence="7">Triose-phosphate isomerase</fullName>
    </alternativeName>
</protein>
<evidence type="ECO:0000313" key="10">
    <source>
        <dbReference type="Proteomes" id="UP000008139"/>
    </source>
</evidence>
<evidence type="ECO:0000256" key="1">
    <source>
        <dbReference type="ARBA" id="ARBA00004680"/>
    </source>
</evidence>
<evidence type="ECO:0000256" key="7">
    <source>
        <dbReference type="HAMAP-Rule" id="MF_00147"/>
    </source>
</evidence>
<evidence type="ECO:0000256" key="8">
    <source>
        <dbReference type="RuleBase" id="RU363013"/>
    </source>
</evidence>
<comment type="subcellular location">
    <subcellularLocation>
        <location evidence="7 8">Cytoplasm</location>
    </subcellularLocation>
</comment>
<dbReference type="Proteomes" id="UP000008139">
    <property type="component" value="Chromosome"/>
</dbReference>
<keyword evidence="10" id="KW-1185">Reference proteome</keyword>
<dbReference type="GO" id="GO:0004807">
    <property type="term" value="F:triose-phosphate isomerase activity"/>
    <property type="evidence" value="ECO:0007669"/>
    <property type="project" value="UniProtKB-UniRule"/>
</dbReference>
<dbReference type="FunFam" id="3.20.20.70:FF:000016">
    <property type="entry name" value="Triosephosphate isomerase"/>
    <property type="match status" value="1"/>
</dbReference>